<comment type="caution">
    <text evidence="2">The sequence shown here is derived from an EMBL/GenBank/DDBJ whole genome shotgun (WGS) entry which is preliminary data.</text>
</comment>
<organism evidence="2 3">
    <name type="scientific">Streptomyces smaragdinus</name>
    <dbReference type="NCBI Taxonomy" id="2585196"/>
    <lineage>
        <taxon>Bacteria</taxon>
        <taxon>Bacillati</taxon>
        <taxon>Actinomycetota</taxon>
        <taxon>Actinomycetes</taxon>
        <taxon>Kitasatosporales</taxon>
        <taxon>Streptomycetaceae</taxon>
        <taxon>Streptomyces</taxon>
    </lineage>
</organism>
<dbReference type="AlphaFoldDB" id="A0A7K0CTS6"/>
<evidence type="ECO:0000256" key="1">
    <source>
        <dbReference type="SAM" id="MobiDB-lite"/>
    </source>
</evidence>
<feature type="region of interest" description="Disordered" evidence="1">
    <location>
        <begin position="1"/>
        <end position="29"/>
    </location>
</feature>
<reference evidence="2 3" key="1">
    <citation type="submission" date="2019-10" db="EMBL/GenBank/DDBJ databases">
        <title>Streptomyces smaragdinus sp. nov. and Streptomyces fabii sp. nov., isolated from the gut of fungus growing-termite Macrotermes natalensis.</title>
        <authorList>
            <person name="Schwitalla J."/>
            <person name="Benndorf R."/>
            <person name="Martin K."/>
            <person name="De Beer W."/>
            <person name="Kaster A.-K."/>
            <person name="Vollmers J."/>
            <person name="Poulsen M."/>
            <person name="Beemelmanns C."/>
        </authorList>
    </citation>
    <scope>NUCLEOTIDE SEQUENCE [LARGE SCALE GENOMIC DNA]</scope>
    <source>
        <strain evidence="2 3">RB5</strain>
    </source>
</reference>
<name>A0A7K0CTS6_9ACTN</name>
<proteinExistence type="predicted"/>
<protein>
    <submittedName>
        <fullName evidence="2">Uncharacterized protein</fullName>
    </submittedName>
</protein>
<evidence type="ECO:0000313" key="3">
    <source>
        <dbReference type="Proteomes" id="UP000466345"/>
    </source>
</evidence>
<feature type="region of interest" description="Disordered" evidence="1">
    <location>
        <begin position="178"/>
        <end position="302"/>
    </location>
</feature>
<keyword evidence="3" id="KW-1185">Reference proteome</keyword>
<gene>
    <name evidence="2" type="ORF">SRB5_70630</name>
</gene>
<accession>A0A7K0CTS6</accession>
<sequence length="302" mass="32882">MVCQGHRLHPPLDAAVQRHPGAGMDTERPVRADHERVGKRGVLQPGLEPPALCLRPLRDIRTERTGATVIVRRWRQGNPAPDFLIRHSTIDLCRGNSMPQPPGPVPLHTRIMNPVTMNSDKVLSPARKLAKNSFPDRHSIHHNQIRFTLSSPNNLEGVTTFSQHYMLHHNEARIMLKPDANKQPPPHSQPGPRQRAPTVQEAKPEGPFRAGERSGPARPARSVSGGPASGRSPGVPGAQRTERRPPCTARGSRGTRSVPPALPRSGSATTPRAGLFARTARQRGSLWPVPMIRHASPDGGAG</sequence>
<evidence type="ECO:0000313" key="2">
    <source>
        <dbReference type="EMBL" id="MQY16860.1"/>
    </source>
</evidence>
<dbReference type="Proteomes" id="UP000466345">
    <property type="component" value="Unassembled WGS sequence"/>
</dbReference>
<feature type="compositionally biased region" description="Basic and acidic residues" evidence="1">
    <location>
        <begin position="202"/>
        <end position="212"/>
    </location>
</feature>
<dbReference type="EMBL" id="WEGJ01000079">
    <property type="protein sequence ID" value="MQY16860.1"/>
    <property type="molecule type" value="Genomic_DNA"/>
</dbReference>